<accession>A0ABP6T6S0</accession>
<dbReference type="Gene3D" id="3.40.50.720">
    <property type="entry name" value="NAD(P)-binding Rossmann-like Domain"/>
    <property type="match status" value="1"/>
</dbReference>
<protein>
    <submittedName>
        <fullName evidence="1">TOMM leader peptide-binding protein</fullName>
    </submittedName>
</protein>
<dbReference type="NCBIfam" id="TIGR03882">
    <property type="entry name" value="cyclo_dehyd_2"/>
    <property type="match status" value="1"/>
</dbReference>
<dbReference type="InterPro" id="IPR035985">
    <property type="entry name" value="Ubiquitin-activating_enz"/>
</dbReference>
<name>A0ABP6T6S0_9ACTN</name>
<dbReference type="Proteomes" id="UP001501676">
    <property type="component" value="Unassembled WGS sequence"/>
</dbReference>
<dbReference type="InterPro" id="IPR022291">
    <property type="entry name" value="Bacteriocin_synth_cyclodeHase"/>
</dbReference>
<comment type="caution">
    <text evidence="1">The sequence shown here is derived from an EMBL/GenBank/DDBJ whole genome shotgun (WGS) entry which is preliminary data.</text>
</comment>
<dbReference type="RefSeq" id="WP_345731366.1">
    <property type="nucleotide sequence ID" value="NZ_BAAAYN010000041.1"/>
</dbReference>
<reference evidence="2" key="1">
    <citation type="journal article" date="2019" name="Int. J. Syst. Evol. Microbiol.">
        <title>The Global Catalogue of Microorganisms (GCM) 10K type strain sequencing project: providing services to taxonomists for standard genome sequencing and annotation.</title>
        <authorList>
            <consortium name="The Broad Institute Genomics Platform"/>
            <consortium name="The Broad Institute Genome Sequencing Center for Infectious Disease"/>
            <person name="Wu L."/>
            <person name="Ma J."/>
        </authorList>
    </citation>
    <scope>NUCLEOTIDE SEQUENCE [LARGE SCALE GENOMIC DNA]</scope>
    <source>
        <strain evidence="2">JCM 9458</strain>
    </source>
</reference>
<keyword evidence="2" id="KW-1185">Reference proteome</keyword>
<evidence type="ECO:0000313" key="2">
    <source>
        <dbReference type="Proteomes" id="UP001501676"/>
    </source>
</evidence>
<proteinExistence type="predicted"/>
<gene>
    <name evidence="1" type="ORF">GCM10020369_57440</name>
</gene>
<dbReference type="SUPFAM" id="SSF69572">
    <property type="entry name" value="Activating enzymes of the ubiquitin-like proteins"/>
    <property type="match status" value="1"/>
</dbReference>
<sequence>MRPLLLPALPRLWRDATTLQLGADPDRAVVLTAVDAGVASFLTSLDGRRTLPDVVAAPPAGLARTTAEALITALIARGAVVDADALTPRVEPDADAALPPLPPALASALLTHGAHAVDRMAARRRAHVLVRCRGRVGPVVAALLAAGGVGRVVVSGTGVATPDDVTVGGLGPDDIGRPYVLAAIDAARRASPAVDTRPGGGPPDFVVLAAGPLPPPGDQVRWTSAGVPHLPVLLRDGVAIVGPLVVPGRTACLTCVDQHRRDRDPAWPVLAAQLATDRRPEPAEAIVVSTAAALAAAEVTGYLEGAVTSAVGVSLEVGPPGVPLRHRSWTPHPRCDCLHSADAATPDGFAESARQ</sequence>
<dbReference type="EMBL" id="BAAAYN010000041">
    <property type="protein sequence ID" value="GAA3393129.1"/>
    <property type="molecule type" value="Genomic_DNA"/>
</dbReference>
<evidence type="ECO:0000313" key="1">
    <source>
        <dbReference type="EMBL" id="GAA3393129.1"/>
    </source>
</evidence>
<organism evidence="1 2">
    <name type="scientific">Cryptosporangium minutisporangium</name>
    <dbReference type="NCBI Taxonomy" id="113569"/>
    <lineage>
        <taxon>Bacteria</taxon>
        <taxon>Bacillati</taxon>
        <taxon>Actinomycetota</taxon>
        <taxon>Actinomycetes</taxon>
        <taxon>Cryptosporangiales</taxon>
        <taxon>Cryptosporangiaceae</taxon>
        <taxon>Cryptosporangium</taxon>
    </lineage>
</organism>